<reference evidence="2 3" key="1">
    <citation type="journal article" date="2019" name="Sci. Rep.">
        <title>Orb-weaving spider Araneus ventricosus genome elucidates the spidroin gene catalogue.</title>
        <authorList>
            <person name="Kono N."/>
            <person name="Nakamura H."/>
            <person name="Ohtoshi R."/>
            <person name="Moran D.A.P."/>
            <person name="Shinohara A."/>
            <person name="Yoshida Y."/>
            <person name="Fujiwara M."/>
            <person name="Mori M."/>
            <person name="Tomita M."/>
            <person name="Arakawa K."/>
        </authorList>
    </citation>
    <scope>NUCLEOTIDE SEQUENCE [LARGE SCALE GENOMIC DNA]</scope>
</reference>
<feature type="non-terminal residue" evidence="2">
    <location>
        <position position="75"/>
    </location>
</feature>
<dbReference type="AlphaFoldDB" id="A0A4Y2DJI9"/>
<dbReference type="EMBL" id="BGPR01089707">
    <property type="protein sequence ID" value="GBM16369.1"/>
    <property type="molecule type" value="Genomic_DNA"/>
</dbReference>
<accession>A0A4Y2DJI9</accession>
<comment type="caution">
    <text evidence="2">The sequence shown here is derived from an EMBL/GenBank/DDBJ whole genome shotgun (WGS) entry which is preliminary data.</text>
</comment>
<proteinExistence type="predicted"/>
<organism evidence="2 3">
    <name type="scientific">Araneus ventricosus</name>
    <name type="common">Orbweaver spider</name>
    <name type="synonym">Epeira ventricosa</name>
    <dbReference type="NCBI Taxonomy" id="182803"/>
    <lineage>
        <taxon>Eukaryota</taxon>
        <taxon>Metazoa</taxon>
        <taxon>Ecdysozoa</taxon>
        <taxon>Arthropoda</taxon>
        <taxon>Chelicerata</taxon>
        <taxon>Arachnida</taxon>
        <taxon>Araneae</taxon>
        <taxon>Araneomorphae</taxon>
        <taxon>Entelegynae</taxon>
        <taxon>Araneoidea</taxon>
        <taxon>Araneidae</taxon>
        <taxon>Araneus</taxon>
    </lineage>
</organism>
<evidence type="ECO:0000313" key="3">
    <source>
        <dbReference type="Proteomes" id="UP000499080"/>
    </source>
</evidence>
<name>A0A4Y2DJI9_ARAVE</name>
<gene>
    <name evidence="2" type="ORF">AVEN_207503_1</name>
    <name evidence="1" type="ORF">AVEN_253098_1</name>
</gene>
<dbReference type="Proteomes" id="UP000499080">
    <property type="component" value="Unassembled WGS sequence"/>
</dbReference>
<evidence type="ECO:0000313" key="2">
    <source>
        <dbReference type="EMBL" id="GBM16369.1"/>
    </source>
</evidence>
<sequence>MFDSKNGKIALSFGLHDRPLKLPQGALRLPLFLRSLCHWIVVVTLIRKLRVEFRVAITGHGPTSPAGSIFCHWSG</sequence>
<dbReference type="EMBL" id="BGPR01089700">
    <property type="protein sequence ID" value="GBM16339.1"/>
    <property type="molecule type" value="Genomic_DNA"/>
</dbReference>
<keyword evidence="3" id="KW-1185">Reference proteome</keyword>
<protein>
    <submittedName>
        <fullName evidence="2">Uncharacterized protein</fullName>
    </submittedName>
</protein>
<evidence type="ECO:0000313" key="1">
    <source>
        <dbReference type="EMBL" id="GBM16339.1"/>
    </source>
</evidence>